<feature type="region of interest" description="Disordered" evidence="1">
    <location>
        <begin position="240"/>
        <end position="303"/>
    </location>
</feature>
<dbReference type="AlphaFoldDB" id="A0AAJ0CZR9"/>
<dbReference type="Proteomes" id="UP001251528">
    <property type="component" value="Unassembled WGS sequence"/>
</dbReference>
<organism evidence="2 3">
    <name type="scientific">Conoideocrella luteorostrata</name>
    <dbReference type="NCBI Taxonomy" id="1105319"/>
    <lineage>
        <taxon>Eukaryota</taxon>
        <taxon>Fungi</taxon>
        <taxon>Dikarya</taxon>
        <taxon>Ascomycota</taxon>
        <taxon>Pezizomycotina</taxon>
        <taxon>Sordariomycetes</taxon>
        <taxon>Hypocreomycetidae</taxon>
        <taxon>Hypocreales</taxon>
        <taxon>Clavicipitaceae</taxon>
        <taxon>Conoideocrella</taxon>
    </lineage>
</organism>
<reference evidence="2" key="1">
    <citation type="submission" date="2023-06" db="EMBL/GenBank/DDBJ databases">
        <title>Conoideocrella luteorostrata (Hypocreales: Clavicipitaceae), a potential biocontrol fungus for elongate hemlock scale in United States Christmas tree production areas.</title>
        <authorList>
            <person name="Barrett H."/>
            <person name="Lovett B."/>
            <person name="Macias A.M."/>
            <person name="Stajich J.E."/>
            <person name="Kasson M.T."/>
        </authorList>
    </citation>
    <scope>NUCLEOTIDE SEQUENCE</scope>
    <source>
        <strain evidence="2">ARSEF 14590</strain>
    </source>
</reference>
<evidence type="ECO:0000313" key="3">
    <source>
        <dbReference type="Proteomes" id="UP001251528"/>
    </source>
</evidence>
<dbReference type="EMBL" id="JASWJB010000001">
    <property type="protein sequence ID" value="KAK2617057.1"/>
    <property type="molecule type" value="Genomic_DNA"/>
</dbReference>
<keyword evidence="3" id="KW-1185">Reference proteome</keyword>
<proteinExistence type="predicted"/>
<protein>
    <submittedName>
        <fullName evidence="2">Uncharacterized protein</fullName>
    </submittedName>
</protein>
<evidence type="ECO:0000256" key="1">
    <source>
        <dbReference type="SAM" id="MobiDB-lite"/>
    </source>
</evidence>
<feature type="region of interest" description="Disordered" evidence="1">
    <location>
        <begin position="433"/>
        <end position="452"/>
    </location>
</feature>
<evidence type="ECO:0000313" key="2">
    <source>
        <dbReference type="EMBL" id="KAK2617057.1"/>
    </source>
</evidence>
<name>A0AAJ0CZR9_9HYPO</name>
<comment type="caution">
    <text evidence="2">The sequence shown here is derived from an EMBL/GenBank/DDBJ whole genome shotgun (WGS) entry which is preliminary data.</text>
</comment>
<accession>A0AAJ0CZR9</accession>
<feature type="compositionally biased region" description="Basic residues" evidence="1">
    <location>
        <begin position="265"/>
        <end position="276"/>
    </location>
</feature>
<feature type="region of interest" description="Disordered" evidence="1">
    <location>
        <begin position="65"/>
        <end position="174"/>
    </location>
</feature>
<sequence length="519" mass="58451">MVEQQSYIPSVLSPTDVLSEDVLAEDAAPGLSDCARSSISSYADLTPYSAVSSFPLSTHCEPDLLTPISTADSPPLEPGHNLMGKYPPPDSPNGQGPTPPGSSKMYHHWSATPFEMNSHPSETSSPMPTPGHAPSDFYVRDRRTPVPPEPYMGNYGVSDPAHQAPISQSGSPYYLDQLSNQNSLLLRSHHPLPMEPHCRELNRDISLAAPAPLLQNVPRASPYPQPDSRRASHDVMIKTERNTSEGAGSPSGFPRKLSGTIGNNRVRKAGSKKKSKQSSPPEVADDHKNCNGEEVPPSLKDSCPPEERCIFDSRWRHRNKRGQDMWDSIQKDFYDEFKKSSGKEMLQMKFKRARSKYIQWMDRDEEILQAAWKRVEQQRYQIILDTFLEMGGSRNMRLNSGDIEVKLVNDLKLEEHLYMDYFREIDVRRRRKLSSKKRAGSSRKGTDDLPMADSIMCLSPHVSHNEDDVISQVHEPKSSRWDASPAGHDQIMDMQLWDSRVSMKLEPGSEPHRMFNGTY</sequence>
<gene>
    <name evidence="2" type="ORF">QQS21_000151</name>
</gene>